<evidence type="ECO:0000313" key="2">
    <source>
        <dbReference type="EMBL" id="KAJ2801344.1"/>
    </source>
</evidence>
<protein>
    <submittedName>
        <fullName evidence="2">Uncharacterized protein</fullName>
    </submittedName>
</protein>
<feature type="compositionally biased region" description="Basic and acidic residues" evidence="1">
    <location>
        <begin position="71"/>
        <end position="90"/>
    </location>
</feature>
<feature type="non-terminal residue" evidence="2">
    <location>
        <position position="229"/>
    </location>
</feature>
<feature type="compositionally biased region" description="Polar residues" evidence="1">
    <location>
        <begin position="102"/>
        <end position="111"/>
    </location>
</feature>
<reference evidence="2" key="1">
    <citation type="submission" date="2022-07" db="EMBL/GenBank/DDBJ databases">
        <title>Phylogenomic reconstructions and comparative analyses of Kickxellomycotina fungi.</title>
        <authorList>
            <person name="Reynolds N.K."/>
            <person name="Stajich J.E."/>
            <person name="Barry K."/>
            <person name="Grigoriev I.V."/>
            <person name="Crous P."/>
            <person name="Smith M.E."/>
        </authorList>
    </citation>
    <scope>NUCLEOTIDE SEQUENCE</scope>
    <source>
        <strain evidence="2">NRRL 1565</strain>
    </source>
</reference>
<dbReference type="OrthoDB" id="1723809at2759"/>
<accession>A0A9W8HST7</accession>
<feature type="compositionally biased region" description="Basic and acidic residues" evidence="1">
    <location>
        <begin position="1"/>
        <end position="16"/>
    </location>
</feature>
<organism evidence="2 3">
    <name type="scientific">Coemansia guatemalensis</name>
    <dbReference type="NCBI Taxonomy" id="2761395"/>
    <lineage>
        <taxon>Eukaryota</taxon>
        <taxon>Fungi</taxon>
        <taxon>Fungi incertae sedis</taxon>
        <taxon>Zoopagomycota</taxon>
        <taxon>Kickxellomycotina</taxon>
        <taxon>Kickxellomycetes</taxon>
        <taxon>Kickxellales</taxon>
        <taxon>Kickxellaceae</taxon>
        <taxon>Coemansia</taxon>
    </lineage>
</organism>
<feature type="compositionally biased region" description="Acidic residues" evidence="1">
    <location>
        <begin position="163"/>
        <end position="178"/>
    </location>
</feature>
<proteinExistence type="predicted"/>
<evidence type="ECO:0000256" key="1">
    <source>
        <dbReference type="SAM" id="MobiDB-lite"/>
    </source>
</evidence>
<keyword evidence="3" id="KW-1185">Reference proteome</keyword>
<feature type="compositionally biased region" description="Basic and acidic residues" evidence="1">
    <location>
        <begin position="23"/>
        <end position="32"/>
    </location>
</feature>
<gene>
    <name evidence="2" type="ORF">H4R20_003709</name>
</gene>
<name>A0A9W8HST7_9FUNG</name>
<sequence length="229" mass="25405">MSLSEHSSRPVSRDESTDSADSSNEKTQEQKTEQQQQKKKKQHPYVTYRSLASSQLEAGPSILNEYFAQQPKRDLYEAPPEHGNDDKQQEQDGAETPLPQAVQRQGSSSRQGPAAAALLRSKQGMDFGSNGSDRDKEAQRLEMQPPSTNSARVTRGPGILPSADEDALAADPNADDDDVTGRKIENEIRRLMRQVHLSDESSEMHGMSERPEELRSIAQALATCMELRD</sequence>
<dbReference type="EMBL" id="JANBUO010000828">
    <property type="protein sequence ID" value="KAJ2801344.1"/>
    <property type="molecule type" value="Genomic_DNA"/>
</dbReference>
<evidence type="ECO:0000313" key="3">
    <source>
        <dbReference type="Proteomes" id="UP001140094"/>
    </source>
</evidence>
<dbReference type="AlphaFoldDB" id="A0A9W8HST7"/>
<feature type="region of interest" description="Disordered" evidence="1">
    <location>
        <begin position="1"/>
        <end position="181"/>
    </location>
</feature>
<comment type="caution">
    <text evidence="2">The sequence shown here is derived from an EMBL/GenBank/DDBJ whole genome shotgun (WGS) entry which is preliminary data.</text>
</comment>
<dbReference type="Proteomes" id="UP001140094">
    <property type="component" value="Unassembled WGS sequence"/>
</dbReference>
<feature type="region of interest" description="Disordered" evidence="1">
    <location>
        <begin position="193"/>
        <end position="213"/>
    </location>
</feature>